<evidence type="ECO:0000313" key="2">
    <source>
        <dbReference type="Proteomes" id="UP000824469"/>
    </source>
</evidence>
<gene>
    <name evidence="1" type="ORF">KI387_037225</name>
</gene>
<comment type="caution">
    <text evidence="1">The sequence shown here is derived from an EMBL/GenBank/DDBJ whole genome shotgun (WGS) entry which is preliminary data.</text>
</comment>
<protein>
    <submittedName>
        <fullName evidence="1">Uncharacterized protein</fullName>
    </submittedName>
</protein>
<accession>A0AA38FTT1</accession>
<sequence>KYMAKVVPGLRPWEVLTMEQIMDKITYAGGIVNYLVRTIQVYPLQSDRWIFQNTIMCIIFQ</sequence>
<feature type="non-terminal residue" evidence="1">
    <location>
        <position position="1"/>
    </location>
</feature>
<proteinExistence type="predicted"/>
<name>A0AA38FTT1_TAXCH</name>
<reference evidence="1 2" key="1">
    <citation type="journal article" date="2021" name="Nat. Plants">
        <title>The Taxus genome provides insights into paclitaxel biosynthesis.</title>
        <authorList>
            <person name="Xiong X."/>
            <person name="Gou J."/>
            <person name="Liao Q."/>
            <person name="Li Y."/>
            <person name="Zhou Q."/>
            <person name="Bi G."/>
            <person name="Li C."/>
            <person name="Du R."/>
            <person name="Wang X."/>
            <person name="Sun T."/>
            <person name="Guo L."/>
            <person name="Liang H."/>
            <person name="Lu P."/>
            <person name="Wu Y."/>
            <person name="Zhang Z."/>
            <person name="Ro D.K."/>
            <person name="Shang Y."/>
            <person name="Huang S."/>
            <person name="Yan J."/>
        </authorList>
    </citation>
    <scope>NUCLEOTIDE SEQUENCE [LARGE SCALE GENOMIC DNA]</scope>
    <source>
        <strain evidence="1">Ta-2019</strain>
    </source>
</reference>
<evidence type="ECO:0000313" key="1">
    <source>
        <dbReference type="EMBL" id="KAH9309314.1"/>
    </source>
</evidence>
<dbReference type="Proteomes" id="UP000824469">
    <property type="component" value="Unassembled WGS sequence"/>
</dbReference>
<feature type="non-terminal residue" evidence="1">
    <location>
        <position position="61"/>
    </location>
</feature>
<dbReference type="AlphaFoldDB" id="A0AA38FTT1"/>
<keyword evidence="2" id="KW-1185">Reference proteome</keyword>
<organism evidence="1 2">
    <name type="scientific">Taxus chinensis</name>
    <name type="common">Chinese yew</name>
    <name type="synonym">Taxus wallichiana var. chinensis</name>
    <dbReference type="NCBI Taxonomy" id="29808"/>
    <lineage>
        <taxon>Eukaryota</taxon>
        <taxon>Viridiplantae</taxon>
        <taxon>Streptophyta</taxon>
        <taxon>Embryophyta</taxon>
        <taxon>Tracheophyta</taxon>
        <taxon>Spermatophyta</taxon>
        <taxon>Pinopsida</taxon>
        <taxon>Pinidae</taxon>
        <taxon>Conifers II</taxon>
        <taxon>Cupressales</taxon>
        <taxon>Taxaceae</taxon>
        <taxon>Taxus</taxon>
    </lineage>
</organism>
<dbReference type="EMBL" id="JAHRHJ020000007">
    <property type="protein sequence ID" value="KAH9309314.1"/>
    <property type="molecule type" value="Genomic_DNA"/>
</dbReference>